<comment type="cofactor">
    <cofactor evidence="1">
        <name>Mg(2+)</name>
        <dbReference type="ChEBI" id="CHEBI:18420"/>
    </cofactor>
</comment>
<organism evidence="6 7">
    <name type="scientific">Saccharobesus litoralis</name>
    <dbReference type="NCBI Taxonomy" id="2172099"/>
    <lineage>
        <taxon>Bacteria</taxon>
        <taxon>Pseudomonadati</taxon>
        <taxon>Pseudomonadota</taxon>
        <taxon>Gammaproteobacteria</taxon>
        <taxon>Alteromonadales</taxon>
        <taxon>Alteromonadaceae</taxon>
        <taxon>Saccharobesus</taxon>
    </lineage>
</organism>
<dbReference type="GO" id="GO:0052621">
    <property type="term" value="F:diguanylate cyclase activity"/>
    <property type="evidence" value="ECO:0007669"/>
    <property type="project" value="UniProtKB-EC"/>
</dbReference>
<dbReference type="NCBIfam" id="TIGR00254">
    <property type="entry name" value="GGDEF"/>
    <property type="match status" value="1"/>
</dbReference>
<proteinExistence type="predicted"/>
<dbReference type="InterPro" id="IPR029787">
    <property type="entry name" value="Nucleotide_cyclase"/>
</dbReference>
<feature type="transmembrane region" description="Helical" evidence="4">
    <location>
        <begin position="55"/>
        <end position="74"/>
    </location>
</feature>
<dbReference type="FunFam" id="3.30.70.270:FF:000001">
    <property type="entry name" value="Diguanylate cyclase domain protein"/>
    <property type="match status" value="1"/>
</dbReference>
<keyword evidence="4" id="KW-0472">Membrane</keyword>
<feature type="transmembrane region" description="Helical" evidence="4">
    <location>
        <begin position="158"/>
        <end position="175"/>
    </location>
</feature>
<name>A0A2S0VPT0_9ALTE</name>
<protein>
    <recommendedName>
        <fullName evidence="2">diguanylate cyclase</fullName>
        <ecNumber evidence="2">2.7.7.65</ecNumber>
    </recommendedName>
</protein>
<dbReference type="InterPro" id="IPR050469">
    <property type="entry name" value="Diguanylate_Cyclase"/>
</dbReference>
<dbReference type="GO" id="GO:0005886">
    <property type="term" value="C:plasma membrane"/>
    <property type="evidence" value="ECO:0007669"/>
    <property type="project" value="TreeGrafter"/>
</dbReference>
<dbReference type="InterPro" id="IPR000160">
    <property type="entry name" value="GGDEF_dom"/>
</dbReference>
<dbReference type="SMART" id="SM00267">
    <property type="entry name" value="GGDEF"/>
    <property type="match status" value="1"/>
</dbReference>
<dbReference type="Pfam" id="PF00990">
    <property type="entry name" value="GGDEF"/>
    <property type="match status" value="1"/>
</dbReference>
<sequence length="352" mass="40420">MKSDWWNDFKDRESAANVETRRKQWVFYFCNYFGCVAIIFFASQHLNSDDDFLKWTLYLTAAFLVTNVLTSYLFDLLNLFCFNTGLVISIFMLFLLYGGGHENTALYWLYPFPLVLFVLLGYRLAAIFNLVLLGLFAFLLFNPELIAANYPHADKTRFLSSYFCTVVIIYITEFFRVRSHFELSRINQDRQLQANTDQLSQLPNRRFIDSSLLPDISQHPDKYFPLAVVMADIDHFKQVNDKFGHDIGDEVLRHVAGLFQNTIRSSDVVARTGGEEFLFFFPQTGAEVAHKVAENIRQVLENSPIALQAHDLNLTSSFGVACATQNDDLTQTLKQADENLYVAKSQGRNQVV</sequence>
<dbReference type="EC" id="2.7.7.65" evidence="2"/>
<evidence type="ECO:0000313" key="7">
    <source>
        <dbReference type="Proteomes" id="UP000244441"/>
    </source>
</evidence>
<feature type="transmembrane region" description="Helical" evidence="4">
    <location>
        <begin position="25"/>
        <end position="43"/>
    </location>
</feature>
<keyword evidence="4" id="KW-0812">Transmembrane</keyword>
<dbReference type="Gene3D" id="3.30.70.270">
    <property type="match status" value="1"/>
</dbReference>
<dbReference type="CDD" id="cd01949">
    <property type="entry name" value="GGDEF"/>
    <property type="match status" value="1"/>
</dbReference>
<evidence type="ECO:0000256" key="3">
    <source>
        <dbReference type="ARBA" id="ARBA00034247"/>
    </source>
</evidence>
<reference evidence="6 7" key="1">
    <citation type="submission" date="2018-01" db="EMBL/GenBank/DDBJ databases">
        <title>Genome sequence of a Cantenovulum-like bacteria.</title>
        <authorList>
            <person name="Tan W.R."/>
            <person name="Lau N.-S."/>
            <person name="Go F."/>
            <person name="Amirul A.-A.A."/>
        </authorList>
    </citation>
    <scope>NUCLEOTIDE SEQUENCE [LARGE SCALE GENOMIC DNA]</scope>
    <source>
        <strain evidence="6 7">CCB-QB4</strain>
    </source>
</reference>
<dbReference type="RefSeq" id="WP_108602298.1">
    <property type="nucleotide sequence ID" value="NZ_CP026604.1"/>
</dbReference>
<dbReference type="PANTHER" id="PTHR45138:SF9">
    <property type="entry name" value="DIGUANYLATE CYCLASE DGCM-RELATED"/>
    <property type="match status" value="1"/>
</dbReference>
<evidence type="ECO:0000256" key="1">
    <source>
        <dbReference type="ARBA" id="ARBA00001946"/>
    </source>
</evidence>
<gene>
    <name evidence="6" type="ORF">C2869_07160</name>
</gene>
<feature type="transmembrane region" description="Helical" evidence="4">
    <location>
        <begin position="127"/>
        <end position="146"/>
    </location>
</feature>
<dbReference type="PROSITE" id="PS50887">
    <property type="entry name" value="GGDEF"/>
    <property type="match status" value="1"/>
</dbReference>
<feature type="transmembrane region" description="Helical" evidence="4">
    <location>
        <begin position="79"/>
        <end position="99"/>
    </location>
</feature>
<evidence type="ECO:0000256" key="2">
    <source>
        <dbReference type="ARBA" id="ARBA00012528"/>
    </source>
</evidence>
<dbReference type="Proteomes" id="UP000244441">
    <property type="component" value="Chromosome"/>
</dbReference>
<keyword evidence="4" id="KW-1133">Transmembrane helix</keyword>
<dbReference type="GO" id="GO:1902201">
    <property type="term" value="P:negative regulation of bacterial-type flagellum-dependent cell motility"/>
    <property type="evidence" value="ECO:0007669"/>
    <property type="project" value="TreeGrafter"/>
</dbReference>
<dbReference type="AlphaFoldDB" id="A0A2S0VPT0"/>
<evidence type="ECO:0000313" key="6">
    <source>
        <dbReference type="EMBL" id="AWB66227.1"/>
    </source>
</evidence>
<dbReference type="KEGG" id="cate:C2869_07160"/>
<dbReference type="OrthoDB" id="9813903at2"/>
<dbReference type="PANTHER" id="PTHR45138">
    <property type="entry name" value="REGULATORY COMPONENTS OF SENSORY TRANSDUCTION SYSTEM"/>
    <property type="match status" value="1"/>
</dbReference>
<keyword evidence="7" id="KW-1185">Reference proteome</keyword>
<dbReference type="SUPFAM" id="SSF55073">
    <property type="entry name" value="Nucleotide cyclase"/>
    <property type="match status" value="1"/>
</dbReference>
<evidence type="ECO:0000256" key="4">
    <source>
        <dbReference type="SAM" id="Phobius"/>
    </source>
</evidence>
<dbReference type="GO" id="GO:0043709">
    <property type="term" value="P:cell adhesion involved in single-species biofilm formation"/>
    <property type="evidence" value="ECO:0007669"/>
    <property type="project" value="TreeGrafter"/>
</dbReference>
<dbReference type="EMBL" id="CP026604">
    <property type="protein sequence ID" value="AWB66227.1"/>
    <property type="molecule type" value="Genomic_DNA"/>
</dbReference>
<comment type="catalytic activity">
    <reaction evidence="3">
        <text>2 GTP = 3',3'-c-di-GMP + 2 diphosphate</text>
        <dbReference type="Rhea" id="RHEA:24898"/>
        <dbReference type="ChEBI" id="CHEBI:33019"/>
        <dbReference type="ChEBI" id="CHEBI:37565"/>
        <dbReference type="ChEBI" id="CHEBI:58805"/>
        <dbReference type="EC" id="2.7.7.65"/>
    </reaction>
</comment>
<evidence type="ECO:0000259" key="5">
    <source>
        <dbReference type="PROSITE" id="PS50887"/>
    </source>
</evidence>
<dbReference type="InterPro" id="IPR043128">
    <property type="entry name" value="Rev_trsase/Diguanyl_cyclase"/>
</dbReference>
<feature type="domain" description="GGDEF" evidence="5">
    <location>
        <begin position="224"/>
        <end position="352"/>
    </location>
</feature>
<accession>A0A2S0VPT0</accession>